<reference evidence="3" key="1">
    <citation type="submission" date="2016-10" db="EMBL/GenBank/DDBJ databases">
        <authorList>
            <person name="Varghese N."/>
            <person name="Submissions S."/>
        </authorList>
    </citation>
    <scope>NUCLEOTIDE SEQUENCE [LARGE SCALE GENOMIC DNA]</scope>
    <source>
        <strain evidence="3">DSM 13327</strain>
    </source>
</reference>
<dbReference type="EMBL" id="FOTS01000001">
    <property type="protein sequence ID" value="SFL33131.1"/>
    <property type="molecule type" value="Genomic_DNA"/>
</dbReference>
<protein>
    <recommendedName>
        <fullName evidence="4">YuzL family protein</fullName>
    </recommendedName>
</protein>
<dbReference type="RefSeq" id="WP_175490441.1">
    <property type="nucleotide sequence ID" value="NZ_FOTS01000001.1"/>
</dbReference>
<evidence type="ECO:0000256" key="1">
    <source>
        <dbReference type="SAM" id="MobiDB-lite"/>
    </source>
</evidence>
<proteinExistence type="predicted"/>
<feature type="compositionally biased region" description="Basic and acidic residues" evidence="1">
    <location>
        <begin position="10"/>
        <end position="23"/>
    </location>
</feature>
<dbReference type="AlphaFoldDB" id="A0A1I4GVG0"/>
<accession>A0A1I4GVG0</accession>
<evidence type="ECO:0008006" key="4">
    <source>
        <dbReference type="Google" id="ProtNLM"/>
    </source>
</evidence>
<dbReference type="Proteomes" id="UP000199520">
    <property type="component" value="Unassembled WGS sequence"/>
</dbReference>
<evidence type="ECO:0000313" key="3">
    <source>
        <dbReference type="Proteomes" id="UP000199520"/>
    </source>
</evidence>
<organism evidence="2 3">
    <name type="scientific">Pelosinus propionicus DSM 13327</name>
    <dbReference type="NCBI Taxonomy" id="1123291"/>
    <lineage>
        <taxon>Bacteria</taxon>
        <taxon>Bacillati</taxon>
        <taxon>Bacillota</taxon>
        <taxon>Negativicutes</taxon>
        <taxon>Selenomonadales</taxon>
        <taxon>Sporomusaceae</taxon>
        <taxon>Pelosinus</taxon>
    </lineage>
</organism>
<feature type="region of interest" description="Disordered" evidence="1">
    <location>
        <begin position="1"/>
        <end position="46"/>
    </location>
</feature>
<sequence>MRKTTKPPQKTHDVSSKQGEKGKTKASWPSSKGNTTSSAESRESEK</sequence>
<feature type="compositionally biased region" description="Polar residues" evidence="1">
    <location>
        <begin position="27"/>
        <end position="39"/>
    </location>
</feature>
<evidence type="ECO:0000313" key="2">
    <source>
        <dbReference type="EMBL" id="SFL33131.1"/>
    </source>
</evidence>
<name>A0A1I4GVG0_9FIRM</name>
<gene>
    <name evidence="2" type="ORF">SAMN04490355_1001192</name>
</gene>
<keyword evidence="3" id="KW-1185">Reference proteome</keyword>